<reference evidence="3 4" key="1">
    <citation type="journal article" date="2011" name="Front. Microbiol.">
        <title>Genomic signatures of strain selection and enhancement in Bacillus atrophaeus var. globigii, a historical biowarfare simulant.</title>
        <authorList>
            <person name="Gibbons H.S."/>
            <person name="Broomall S.M."/>
            <person name="McNew L.A."/>
            <person name="Daligault H."/>
            <person name="Chapman C."/>
            <person name="Bruce D."/>
            <person name="Karavis M."/>
            <person name="Krepps M."/>
            <person name="McGregor P.A."/>
            <person name="Hong C."/>
            <person name="Park K.H."/>
            <person name="Akmal A."/>
            <person name="Feldman A."/>
            <person name="Lin J.S."/>
            <person name="Chang W.E."/>
            <person name="Higgs B.W."/>
            <person name="Demirev P."/>
            <person name="Lindquist J."/>
            <person name="Liem A."/>
            <person name="Fochler E."/>
            <person name="Read T.D."/>
            <person name="Tapia R."/>
            <person name="Johnson S."/>
            <person name="Bishop-Lilly K.A."/>
            <person name="Detter C."/>
            <person name="Han C."/>
            <person name="Sozhamannan S."/>
            <person name="Rosenzweig C.N."/>
            <person name="Skowronski E.W."/>
        </authorList>
    </citation>
    <scope>NUCLEOTIDE SEQUENCE [LARGE SCALE GENOMIC DNA]</scope>
    <source>
        <strain evidence="3 4">1942</strain>
    </source>
</reference>
<evidence type="ECO:0000313" key="3">
    <source>
        <dbReference type="EMBL" id="ADP33973.1"/>
    </source>
</evidence>
<dbReference type="InterPro" id="IPR001447">
    <property type="entry name" value="Arylamine_N-AcTrfase"/>
</dbReference>
<comment type="similarity">
    <text evidence="1 2">Belongs to the arylamine N-acetyltransferase family.</text>
</comment>
<name>A0ABM5M1F9_BACA1</name>
<gene>
    <name evidence="3" type="ordered locus">BATR1942_15270</name>
</gene>
<keyword evidence="4" id="KW-1185">Reference proteome</keyword>
<dbReference type="Gene3D" id="3.30.2140.20">
    <property type="match status" value="1"/>
</dbReference>
<protein>
    <submittedName>
        <fullName evidence="3">Acetyltransferase</fullName>
    </submittedName>
</protein>
<dbReference type="PRINTS" id="PR01543">
    <property type="entry name" value="ANATRNSFRASE"/>
</dbReference>
<dbReference type="Proteomes" id="UP000006867">
    <property type="component" value="Chromosome"/>
</dbReference>
<dbReference type="InterPro" id="IPR038765">
    <property type="entry name" value="Papain-like_cys_pep_sf"/>
</dbReference>
<dbReference type="RefSeq" id="WP_003326798.1">
    <property type="nucleotide sequence ID" value="NC_014639.1"/>
</dbReference>
<dbReference type="EMBL" id="CP002207">
    <property type="protein sequence ID" value="ADP33973.1"/>
    <property type="molecule type" value="Genomic_DNA"/>
</dbReference>
<proteinExistence type="inferred from homology"/>
<evidence type="ECO:0000313" key="4">
    <source>
        <dbReference type="Proteomes" id="UP000006867"/>
    </source>
</evidence>
<dbReference type="SUPFAM" id="SSF54001">
    <property type="entry name" value="Cysteine proteinases"/>
    <property type="match status" value="1"/>
</dbReference>
<dbReference type="Pfam" id="PF00797">
    <property type="entry name" value="Acetyltransf_2"/>
    <property type="match status" value="1"/>
</dbReference>
<dbReference type="PANTHER" id="PTHR11786">
    <property type="entry name" value="N-HYDROXYARYLAMINE O-ACETYLTRANSFERASE"/>
    <property type="match status" value="1"/>
</dbReference>
<evidence type="ECO:0000256" key="1">
    <source>
        <dbReference type="ARBA" id="ARBA00006547"/>
    </source>
</evidence>
<organism evidence="3 4">
    <name type="scientific">Bacillus atrophaeus (strain 1942)</name>
    <dbReference type="NCBI Taxonomy" id="720555"/>
    <lineage>
        <taxon>Bacteria</taxon>
        <taxon>Bacillati</taxon>
        <taxon>Bacillota</taxon>
        <taxon>Bacilli</taxon>
        <taxon>Bacillales</taxon>
        <taxon>Bacillaceae</taxon>
        <taxon>Bacillus</taxon>
    </lineage>
</organism>
<sequence length="253" mass="28954">MNEFLKECYTKIGWDQDTLAFDDLPRFLTKLAYQLPFENRAVLEKHQYDMSRDGLWNHIVKERHGGLCYDLNGFLYYVLYEAGFDVRLISGTVYTQKEGQWALEGTHAVVLLSTEEGDYITDIGFGVNLALQPIPLSGQTVEAATGKYRIIEQQTEMGSHVLEMDKGEGWQTGYAFTLKEIEADDLSAMRDIIYHHDLSPFNKKPLASKLTPDGHLVLTENHLTVNRKNSESAKENIHASDFGRKLEEHFFKQ</sequence>
<dbReference type="PANTHER" id="PTHR11786:SF0">
    <property type="entry name" value="ARYLAMINE N-ACETYLTRANSFERASE 4-RELATED"/>
    <property type="match status" value="1"/>
</dbReference>
<accession>A0ABM5M1F9</accession>
<dbReference type="InterPro" id="IPR053710">
    <property type="entry name" value="Arylamine_NAT_domain_sf"/>
</dbReference>
<evidence type="ECO:0000256" key="2">
    <source>
        <dbReference type="RuleBase" id="RU003452"/>
    </source>
</evidence>